<evidence type="ECO:0000256" key="1">
    <source>
        <dbReference type="SAM" id="MobiDB-lite"/>
    </source>
</evidence>
<keyword evidence="3" id="KW-1185">Reference proteome</keyword>
<gene>
    <name evidence="2" type="ORF">EMPS_08842</name>
</gene>
<sequence length="426" mass="48920">MVFSDLKKRLKTALALAVRPSLHVTPTKEPNTVQLTTDVGTKNKKPKITLKVKLPWIKRKATTQEEYHPKALLEAQSASIVIAPLEDGVMELTESVRQIEDSVSAIHYHRRQRFQTSFQYLDPTDTTTDALSDSSILVQEYPYRLHYGPHVENIENNYDLEFDNEVTRILSHRSDNHSSFESERDLFYDGMYRSKTRRGRTEDDDWASQLTPSTPRSSSPSLISPLILPSVIPAERGPLNETHHISYIPAHCKTVGGLALETAHSPTAPHSLRSSTSLSFSVKSPVLSTQRFSGKVFPSTLEPNAQQKGHPLFTRIESMSSRRKMLAIMDRIRRLELIRTELQQNSQLEREDSDQQRWHSVQRLHMGRHHWSNGYDHVQAKRNLVIKRQPCKRHDIRSPFIYRHTPSVTTFQDWVEAHRGESGQDL</sequence>
<evidence type="ECO:0000313" key="2">
    <source>
        <dbReference type="EMBL" id="GJJ76483.1"/>
    </source>
</evidence>
<protein>
    <submittedName>
        <fullName evidence="2">Uncharacterized protein</fullName>
    </submittedName>
</protein>
<feature type="region of interest" description="Disordered" evidence="1">
    <location>
        <begin position="198"/>
        <end position="222"/>
    </location>
</feature>
<reference evidence="2" key="1">
    <citation type="submission" date="2021-11" db="EMBL/GenBank/DDBJ databases">
        <authorList>
            <person name="Herlambang A."/>
            <person name="Guo Y."/>
            <person name="Takashima Y."/>
            <person name="Nishizawa T."/>
        </authorList>
    </citation>
    <scope>NUCLEOTIDE SEQUENCE</scope>
    <source>
        <strain evidence="2">E1425</strain>
    </source>
</reference>
<evidence type="ECO:0000313" key="3">
    <source>
        <dbReference type="Proteomes" id="UP000827284"/>
    </source>
</evidence>
<dbReference type="Proteomes" id="UP000827284">
    <property type="component" value="Unassembled WGS sequence"/>
</dbReference>
<dbReference type="AlphaFoldDB" id="A0A9P3HH53"/>
<feature type="compositionally biased region" description="Low complexity" evidence="1">
    <location>
        <begin position="210"/>
        <end position="222"/>
    </location>
</feature>
<proteinExistence type="predicted"/>
<organism evidence="2 3">
    <name type="scientific">Entomortierella parvispora</name>
    <dbReference type="NCBI Taxonomy" id="205924"/>
    <lineage>
        <taxon>Eukaryota</taxon>
        <taxon>Fungi</taxon>
        <taxon>Fungi incertae sedis</taxon>
        <taxon>Mucoromycota</taxon>
        <taxon>Mortierellomycotina</taxon>
        <taxon>Mortierellomycetes</taxon>
        <taxon>Mortierellales</taxon>
        <taxon>Mortierellaceae</taxon>
        <taxon>Entomortierella</taxon>
    </lineage>
</organism>
<name>A0A9P3HH53_9FUNG</name>
<reference evidence="2" key="2">
    <citation type="journal article" date="2022" name="Microbiol. Resour. Announc.">
        <title>Whole-Genome Sequence of Entomortierella parvispora E1425, a Mucoromycotan Fungus Associated with Burkholderiaceae-Related Endosymbiotic Bacteria.</title>
        <authorList>
            <person name="Herlambang A."/>
            <person name="Guo Y."/>
            <person name="Takashima Y."/>
            <person name="Narisawa K."/>
            <person name="Ohta H."/>
            <person name="Nishizawa T."/>
        </authorList>
    </citation>
    <scope>NUCLEOTIDE SEQUENCE</scope>
    <source>
        <strain evidence="2">E1425</strain>
    </source>
</reference>
<dbReference type="EMBL" id="BQFW01000012">
    <property type="protein sequence ID" value="GJJ76483.1"/>
    <property type="molecule type" value="Genomic_DNA"/>
</dbReference>
<accession>A0A9P3HH53</accession>
<comment type="caution">
    <text evidence="2">The sequence shown here is derived from an EMBL/GenBank/DDBJ whole genome shotgun (WGS) entry which is preliminary data.</text>
</comment>